<dbReference type="InterPro" id="IPR036179">
    <property type="entry name" value="Ig-like_dom_sf"/>
</dbReference>
<dbReference type="InterPro" id="IPR007110">
    <property type="entry name" value="Ig-like_dom"/>
</dbReference>
<feature type="domain" description="Ig-like" evidence="2">
    <location>
        <begin position="123"/>
        <end position="220"/>
    </location>
</feature>
<reference evidence="3" key="5">
    <citation type="submission" date="2025-09" db="UniProtKB">
        <authorList>
            <consortium name="Ensembl"/>
        </authorList>
    </citation>
    <scope>IDENTIFICATION</scope>
</reference>
<keyword evidence="1" id="KW-0393">Immunoglobulin domain</keyword>
<dbReference type="InterPro" id="IPR013151">
    <property type="entry name" value="Immunoglobulin_dom"/>
</dbReference>
<organism evidence="3 4">
    <name type="scientific">Callorhinchus milii</name>
    <name type="common">Ghost shark</name>
    <dbReference type="NCBI Taxonomy" id="7868"/>
    <lineage>
        <taxon>Eukaryota</taxon>
        <taxon>Metazoa</taxon>
        <taxon>Chordata</taxon>
        <taxon>Craniata</taxon>
        <taxon>Vertebrata</taxon>
        <taxon>Chondrichthyes</taxon>
        <taxon>Holocephali</taxon>
        <taxon>Chimaeriformes</taxon>
        <taxon>Callorhinchidae</taxon>
        <taxon>Callorhinchus</taxon>
    </lineage>
</organism>
<evidence type="ECO:0000259" key="2">
    <source>
        <dbReference type="PROSITE" id="PS50835"/>
    </source>
</evidence>
<dbReference type="SUPFAM" id="SSF48726">
    <property type="entry name" value="Immunoglobulin"/>
    <property type="match status" value="2"/>
</dbReference>
<evidence type="ECO:0000313" key="3">
    <source>
        <dbReference type="Ensembl" id="ENSCMIP00000010702.1"/>
    </source>
</evidence>
<dbReference type="AlphaFoldDB" id="A0A4W3H6B2"/>
<dbReference type="InterPro" id="IPR003597">
    <property type="entry name" value="Ig_C1-set"/>
</dbReference>
<dbReference type="Ensembl" id="ENSCMIT00000010979.1">
    <property type="protein sequence ID" value="ENSCMIP00000010702.1"/>
    <property type="gene ID" value="ENSCMIG00000005642.1"/>
</dbReference>
<reference evidence="3" key="4">
    <citation type="submission" date="2025-08" db="UniProtKB">
        <authorList>
            <consortium name="Ensembl"/>
        </authorList>
    </citation>
    <scope>IDENTIFICATION</scope>
</reference>
<reference evidence="4" key="1">
    <citation type="journal article" date="2006" name="Science">
        <title>Ancient noncoding elements conserved in the human genome.</title>
        <authorList>
            <person name="Venkatesh B."/>
            <person name="Kirkness E.F."/>
            <person name="Loh Y.H."/>
            <person name="Halpern A.L."/>
            <person name="Lee A.P."/>
            <person name="Johnson J."/>
            <person name="Dandona N."/>
            <person name="Viswanathan L.D."/>
            <person name="Tay A."/>
            <person name="Venter J.C."/>
            <person name="Strausberg R.L."/>
            <person name="Brenner S."/>
        </authorList>
    </citation>
    <scope>NUCLEOTIDE SEQUENCE [LARGE SCALE GENOMIC DNA]</scope>
</reference>
<accession>A0A4W3H6B2</accession>
<dbReference type="PROSITE" id="PS50835">
    <property type="entry name" value="IG_LIKE"/>
    <property type="match status" value="2"/>
</dbReference>
<feature type="domain" description="Ig-like" evidence="2">
    <location>
        <begin position="8"/>
        <end position="118"/>
    </location>
</feature>
<reference evidence="4" key="2">
    <citation type="journal article" date="2007" name="PLoS Biol.">
        <title>Survey sequencing and comparative analysis of the elephant shark (Callorhinchus milii) genome.</title>
        <authorList>
            <person name="Venkatesh B."/>
            <person name="Kirkness E.F."/>
            <person name="Loh Y.H."/>
            <person name="Halpern A.L."/>
            <person name="Lee A.P."/>
            <person name="Johnson J."/>
            <person name="Dandona N."/>
            <person name="Viswanathan L.D."/>
            <person name="Tay A."/>
            <person name="Venter J.C."/>
            <person name="Strausberg R.L."/>
            <person name="Brenner S."/>
        </authorList>
    </citation>
    <scope>NUCLEOTIDE SEQUENCE [LARGE SCALE GENOMIC DNA]</scope>
</reference>
<dbReference type="Gene3D" id="2.60.40.10">
    <property type="entry name" value="Immunoglobulins"/>
    <property type="match status" value="2"/>
</dbReference>
<dbReference type="OMA" id="CETARNQ"/>
<name>A0A4W3H6B2_CALMI</name>
<dbReference type="InParanoid" id="A0A4W3H6B2"/>
<dbReference type="Pfam" id="PF00047">
    <property type="entry name" value="ig"/>
    <property type="match status" value="1"/>
</dbReference>
<reference evidence="4" key="3">
    <citation type="journal article" date="2014" name="Nature">
        <title>Elephant shark genome provides unique insights into gnathostome evolution.</title>
        <authorList>
            <consortium name="International Elephant Shark Genome Sequencing Consortium"/>
            <person name="Venkatesh B."/>
            <person name="Lee A.P."/>
            <person name="Ravi V."/>
            <person name="Maurya A.K."/>
            <person name="Lian M.M."/>
            <person name="Swann J.B."/>
            <person name="Ohta Y."/>
            <person name="Flajnik M.F."/>
            <person name="Sutoh Y."/>
            <person name="Kasahara M."/>
            <person name="Hoon S."/>
            <person name="Gangu V."/>
            <person name="Roy S.W."/>
            <person name="Irimia M."/>
            <person name="Korzh V."/>
            <person name="Kondrychyn I."/>
            <person name="Lim Z.W."/>
            <person name="Tay B.H."/>
            <person name="Tohari S."/>
            <person name="Kong K.W."/>
            <person name="Ho S."/>
            <person name="Lorente-Galdos B."/>
            <person name="Quilez J."/>
            <person name="Marques-Bonet T."/>
            <person name="Raney B.J."/>
            <person name="Ingham P.W."/>
            <person name="Tay A."/>
            <person name="Hillier L.W."/>
            <person name="Minx P."/>
            <person name="Boehm T."/>
            <person name="Wilson R.K."/>
            <person name="Brenner S."/>
            <person name="Warren W.C."/>
        </authorList>
    </citation>
    <scope>NUCLEOTIDE SEQUENCE [LARGE SCALE GENOMIC DNA]</scope>
</reference>
<evidence type="ECO:0000256" key="1">
    <source>
        <dbReference type="ARBA" id="ARBA00023319"/>
    </source>
</evidence>
<dbReference type="InterPro" id="IPR003599">
    <property type="entry name" value="Ig_sub"/>
</dbReference>
<dbReference type="GeneTree" id="ENSGT00970000196760"/>
<dbReference type="PANTHER" id="PTHR45889:SF8">
    <property type="entry name" value="IG-LIKE DOMAIN-CONTAINING PROTEIN"/>
    <property type="match status" value="1"/>
</dbReference>
<dbReference type="InterPro" id="IPR013783">
    <property type="entry name" value="Ig-like_fold"/>
</dbReference>
<dbReference type="CDD" id="cd00098">
    <property type="entry name" value="IgC1"/>
    <property type="match status" value="1"/>
</dbReference>
<dbReference type="Pfam" id="PF07654">
    <property type="entry name" value="C1-set"/>
    <property type="match status" value="1"/>
</dbReference>
<dbReference type="PANTHER" id="PTHR45889">
    <property type="entry name" value="IG-LIKE DOMAIN-CONTAINING PROTEIN"/>
    <property type="match status" value="1"/>
</dbReference>
<sequence>MMASDAIPYLSLMGIIATVAGDASVKVIQYPAELTVIQGENGTFSCETARNQHNSNTELYWWKQGESGFLNTKPDNRKIFESKSFHLLNVNFQDSGVYLCAVKRQEKIAGKGTGSRLTVHVPPTPLKIFPRDSETDSSTPPTLVCETAAFYPEDIKLIWSKDGNEVKTGINSTKERNSKGLYKVWSSMEETQPVQSGALYICLVSHISLRIPAVAKFTVSEPNPGFYGRMTKLSSS</sequence>
<evidence type="ECO:0000313" key="4">
    <source>
        <dbReference type="Proteomes" id="UP000314986"/>
    </source>
</evidence>
<dbReference type="SMART" id="SM00407">
    <property type="entry name" value="IGc1"/>
    <property type="match status" value="1"/>
</dbReference>
<protein>
    <recommendedName>
        <fullName evidence="2">Ig-like domain-containing protein</fullName>
    </recommendedName>
</protein>
<dbReference type="SMART" id="SM00409">
    <property type="entry name" value="IG"/>
    <property type="match status" value="1"/>
</dbReference>
<keyword evidence="4" id="KW-1185">Reference proteome</keyword>
<proteinExistence type="predicted"/>
<dbReference type="Proteomes" id="UP000314986">
    <property type="component" value="Unassembled WGS sequence"/>
</dbReference>